<dbReference type="RefSeq" id="WP_094550599.1">
    <property type="nucleotide sequence ID" value="NZ_MQWB01000001.1"/>
</dbReference>
<dbReference type="FunCoup" id="A0A259U2V0">
    <property type="interactions" value="57"/>
</dbReference>
<dbReference type="AlphaFoldDB" id="A0A259U2V0"/>
<dbReference type="OrthoDB" id="9800776at2"/>
<dbReference type="InterPro" id="IPR001663">
    <property type="entry name" value="Rng_hydr_dOase-A"/>
</dbReference>
<dbReference type="Pfam" id="PF00848">
    <property type="entry name" value="Ring_hydroxyl_A"/>
    <property type="match status" value="1"/>
</dbReference>
<evidence type="ECO:0000256" key="2">
    <source>
        <dbReference type="ARBA" id="ARBA00022714"/>
    </source>
</evidence>
<dbReference type="Gene3D" id="3.90.380.10">
    <property type="entry name" value="Naphthalene 1,2-dioxygenase Alpha Subunit, Chain A, domain 1"/>
    <property type="match status" value="2"/>
</dbReference>
<dbReference type="Gene3D" id="2.102.10.10">
    <property type="entry name" value="Rieske [2Fe-2S] iron-sulphur domain"/>
    <property type="match status" value="1"/>
</dbReference>
<dbReference type="InterPro" id="IPR017941">
    <property type="entry name" value="Rieske_2Fe-2S"/>
</dbReference>
<accession>A0A259U2V0</accession>
<dbReference type="Proteomes" id="UP000216446">
    <property type="component" value="Unassembled WGS sequence"/>
</dbReference>
<keyword evidence="6" id="KW-0411">Iron-sulfur</keyword>
<keyword evidence="4" id="KW-0560">Oxidoreductase</keyword>
<feature type="domain" description="Rieske" evidence="7">
    <location>
        <begin position="45"/>
        <end position="153"/>
    </location>
</feature>
<dbReference type="GO" id="GO:0051537">
    <property type="term" value="F:2 iron, 2 sulfur cluster binding"/>
    <property type="evidence" value="ECO:0007669"/>
    <property type="project" value="UniProtKB-KW"/>
</dbReference>
<evidence type="ECO:0000259" key="7">
    <source>
        <dbReference type="PROSITE" id="PS51296"/>
    </source>
</evidence>
<comment type="caution">
    <text evidence="8">The sequence shown here is derived from an EMBL/GenBank/DDBJ whole genome shotgun (WGS) entry which is preliminary data.</text>
</comment>
<dbReference type="PROSITE" id="PS51296">
    <property type="entry name" value="RIESKE"/>
    <property type="match status" value="1"/>
</dbReference>
<dbReference type="Pfam" id="PF00355">
    <property type="entry name" value="Rieske"/>
    <property type="match status" value="1"/>
</dbReference>
<evidence type="ECO:0000256" key="6">
    <source>
        <dbReference type="ARBA" id="ARBA00023014"/>
    </source>
</evidence>
<evidence type="ECO:0000313" key="8">
    <source>
        <dbReference type="EMBL" id="OZC04292.1"/>
    </source>
</evidence>
<evidence type="ECO:0000256" key="3">
    <source>
        <dbReference type="ARBA" id="ARBA00022723"/>
    </source>
</evidence>
<dbReference type="GO" id="GO:0016491">
    <property type="term" value="F:oxidoreductase activity"/>
    <property type="evidence" value="ECO:0007669"/>
    <property type="project" value="UniProtKB-KW"/>
</dbReference>
<evidence type="ECO:0000256" key="1">
    <source>
        <dbReference type="ARBA" id="ARBA00001962"/>
    </source>
</evidence>
<dbReference type="GO" id="GO:0005506">
    <property type="term" value="F:iron ion binding"/>
    <property type="evidence" value="ECO:0007669"/>
    <property type="project" value="InterPro"/>
</dbReference>
<dbReference type="InterPro" id="IPR015879">
    <property type="entry name" value="Ring_hydroxy_dOase_asu_C_dom"/>
</dbReference>
<reference evidence="8 9" key="1">
    <citation type="submission" date="2016-11" db="EMBL/GenBank/DDBJ databases">
        <title>Study of marine rhodopsin-containing bacteria.</title>
        <authorList>
            <person name="Yoshizawa S."/>
            <person name="Kumagai Y."/>
            <person name="Kogure K."/>
        </authorList>
    </citation>
    <scope>NUCLEOTIDE SEQUENCE [LARGE SCALE GENOMIC DNA]</scope>
    <source>
        <strain evidence="8 9">SG-29</strain>
    </source>
</reference>
<dbReference type="EMBL" id="MQWB01000001">
    <property type="protein sequence ID" value="OZC04292.1"/>
    <property type="molecule type" value="Genomic_DNA"/>
</dbReference>
<dbReference type="CDD" id="cd03469">
    <property type="entry name" value="Rieske_RO_Alpha_N"/>
    <property type="match status" value="1"/>
</dbReference>
<keyword evidence="3" id="KW-0479">Metal-binding</keyword>
<dbReference type="SUPFAM" id="SSF55961">
    <property type="entry name" value="Bet v1-like"/>
    <property type="match status" value="1"/>
</dbReference>
<gene>
    <name evidence="8" type="ORF">BSZ36_15670</name>
</gene>
<proteinExistence type="predicted"/>
<protein>
    <recommendedName>
        <fullName evidence="7">Rieske domain-containing protein</fullName>
    </recommendedName>
</protein>
<comment type="cofactor">
    <cofactor evidence="1">
        <name>Fe cation</name>
        <dbReference type="ChEBI" id="CHEBI:24875"/>
    </cofactor>
</comment>
<dbReference type="InParanoid" id="A0A259U2V0"/>
<evidence type="ECO:0000256" key="4">
    <source>
        <dbReference type="ARBA" id="ARBA00023002"/>
    </source>
</evidence>
<dbReference type="CDD" id="cd08883">
    <property type="entry name" value="RHO_alpha_C_CMO-like"/>
    <property type="match status" value="1"/>
</dbReference>
<name>A0A259U2V0_9BACT</name>
<evidence type="ECO:0000256" key="5">
    <source>
        <dbReference type="ARBA" id="ARBA00023004"/>
    </source>
</evidence>
<dbReference type="PRINTS" id="PR00090">
    <property type="entry name" value="RNGDIOXGNASE"/>
</dbReference>
<organism evidence="8 9">
    <name type="scientific">Rubricoccus marinus</name>
    <dbReference type="NCBI Taxonomy" id="716817"/>
    <lineage>
        <taxon>Bacteria</taxon>
        <taxon>Pseudomonadati</taxon>
        <taxon>Rhodothermota</taxon>
        <taxon>Rhodothermia</taxon>
        <taxon>Rhodothermales</taxon>
        <taxon>Rubricoccaceae</taxon>
        <taxon>Rubricoccus</taxon>
    </lineage>
</organism>
<sequence length="374" mass="41356">MDLPVFSPEALHHAPIERAQTIPSAWYTDPRVLAFESEAVFASSWQFVTHTSRVQASGDFVTATVAEDPVMVLRDGDGALRAFYNVCRHRGGPLATDASGCARMLQCKYHGWTYRLDGSLRGVPRFGHSELFDKRDFGLVPIEVAEWEGLVFVRLRASGPPLATVLGGIRERIAPVDIAAMRFHERVVYDVACDWKVYVDNYLEGYHLPIVHPELCDVLDAAAYATETSEHYNLQHSPLREGEANVYGDASDAAFYYWIFPNTMLNILPGRLQTNTVLPLGPGRCRVVFDFHYVDIESPGARQRIADDLAFSDRVQAEDIEVCEHVQRGLASRGYDQGVFSPAQEVGVHHFQGLLKRAYSAALASPAAASGASG</sequence>
<dbReference type="PANTHER" id="PTHR43756">
    <property type="entry name" value="CHOLINE MONOOXYGENASE, CHLOROPLASTIC"/>
    <property type="match status" value="1"/>
</dbReference>
<dbReference type="SUPFAM" id="SSF50022">
    <property type="entry name" value="ISP domain"/>
    <property type="match status" value="1"/>
</dbReference>
<dbReference type="PANTHER" id="PTHR43756:SF5">
    <property type="entry name" value="CHOLINE MONOOXYGENASE, CHLOROPLASTIC"/>
    <property type="match status" value="1"/>
</dbReference>
<keyword evidence="9" id="KW-1185">Reference proteome</keyword>
<dbReference type="InterPro" id="IPR036922">
    <property type="entry name" value="Rieske_2Fe-2S_sf"/>
</dbReference>
<keyword evidence="2" id="KW-0001">2Fe-2S</keyword>
<evidence type="ECO:0000313" key="9">
    <source>
        <dbReference type="Proteomes" id="UP000216446"/>
    </source>
</evidence>
<keyword evidence="5" id="KW-0408">Iron</keyword>